<protein>
    <recommendedName>
        <fullName evidence="2">PiggyBac transposable element-derived protein domain-containing protein</fullName>
    </recommendedName>
</protein>
<dbReference type="Pfam" id="PF13843">
    <property type="entry name" value="DDE_Tnp_1_7"/>
    <property type="match status" value="1"/>
</dbReference>
<reference evidence="3" key="2">
    <citation type="submission" date="2025-09" db="UniProtKB">
        <authorList>
            <consortium name="Ensembl"/>
        </authorList>
    </citation>
    <scope>IDENTIFICATION</scope>
</reference>
<dbReference type="PANTHER" id="PTHR46599">
    <property type="entry name" value="PIGGYBAC TRANSPOSABLE ELEMENT-DERIVED PROTEIN 4"/>
    <property type="match status" value="1"/>
</dbReference>
<feature type="compositionally biased region" description="Basic residues" evidence="1">
    <location>
        <begin position="1"/>
        <end position="11"/>
    </location>
</feature>
<evidence type="ECO:0000256" key="1">
    <source>
        <dbReference type="SAM" id="MobiDB-lite"/>
    </source>
</evidence>
<proteinExistence type="predicted"/>
<accession>A0A8C6T1I6</accession>
<dbReference type="InterPro" id="IPR029526">
    <property type="entry name" value="PGBD"/>
</dbReference>
<feature type="region of interest" description="Disordered" evidence="1">
    <location>
        <begin position="1"/>
        <end position="141"/>
    </location>
</feature>
<organism evidence="3 4">
    <name type="scientific">Neogobius melanostomus</name>
    <name type="common">round goby</name>
    <dbReference type="NCBI Taxonomy" id="47308"/>
    <lineage>
        <taxon>Eukaryota</taxon>
        <taxon>Metazoa</taxon>
        <taxon>Chordata</taxon>
        <taxon>Craniata</taxon>
        <taxon>Vertebrata</taxon>
        <taxon>Euteleostomi</taxon>
        <taxon>Actinopterygii</taxon>
        <taxon>Neopterygii</taxon>
        <taxon>Teleostei</taxon>
        <taxon>Neoteleostei</taxon>
        <taxon>Acanthomorphata</taxon>
        <taxon>Gobiaria</taxon>
        <taxon>Gobiiformes</taxon>
        <taxon>Gobioidei</taxon>
        <taxon>Gobiidae</taxon>
        <taxon>Benthophilinae</taxon>
        <taxon>Neogobiini</taxon>
        <taxon>Neogobius</taxon>
    </lineage>
</organism>
<reference evidence="3" key="1">
    <citation type="submission" date="2025-08" db="UniProtKB">
        <authorList>
            <consortium name="Ensembl"/>
        </authorList>
    </citation>
    <scope>IDENTIFICATION</scope>
</reference>
<dbReference type="AlphaFoldDB" id="A0A8C6T1I6"/>
<sequence length="389" mass="44746">MVGTRATKRTKPQKEIKQEEEDEEEWQNSTTPKRRCTEENALEKRKIKEEEEEEEVEDEEWSDEDEPSESDESIVDPDFDPEGRHFSDDSGDDLRKKRNTDGDDLRKRRNANVDRDNGGEELSWGFRSAPDHQPDPLRFKPARTAGPALDATFSWTPLSVFQLFCSASVIRKIVENTNKNGARRKEAGIMKKWTSVTVKDFHMYLVTLLYTGLVKLHNHSDYWRKVWPYRFQFPAEAMSRERFDEIRITLSLCDPEEDEKNESKKGTPEYDKLFKIQPFYTELVDACKAHFQPHRNICVHERKAAKKPLKCGYRLFALADSLTGYTWNLHIDTGKTAATRGQTAGYTAVKNLLPVSAIGSGITLYTESLFSSPRLFTELLDQNIGCCGS</sequence>
<evidence type="ECO:0000313" key="4">
    <source>
        <dbReference type="Proteomes" id="UP000694523"/>
    </source>
</evidence>
<dbReference type="Ensembl" id="ENSNMLT00000014987.1">
    <property type="protein sequence ID" value="ENSNMLP00000013317.1"/>
    <property type="gene ID" value="ENSNMLG00000008935.1"/>
</dbReference>
<evidence type="ECO:0000313" key="3">
    <source>
        <dbReference type="Ensembl" id="ENSNMLP00000013317.1"/>
    </source>
</evidence>
<dbReference type="Proteomes" id="UP000694523">
    <property type="component" value="Unplaced"/>
</dbReference>
<name>A0A8C6T1I6_9GOBI</name>
<feature type="compositionally biased region" description="Basic and acidic residues" evidence="1">
    <location>
        <begin position="35"/>
        <end position="49"/>
    </location>
</feature>
<evidence type="ECO:0000259" key="2">
    <source>
        <dbReference type="Pfam" id="PF13843"/>
    </source>
</evidence>
<feature type="domain" description="PiggyBac transposable element-derived protein" evidence="2">
    <location>
        <begin position="156"/>
        <end position="388"/>
    </location>
</feature>
<dbReference type="PANTHER" id="PTHR46599:SF3">
    <property type="entry name" value="PIGGYBAC TRANSPOSABLE ELEMENT-DERIVED PROTEIN 4"/>
    <property type="match status" value="1"/>
</dbReference>
<feature type="compositionally biased region" description="Basic and acidic residues" evidence="1">
    <location>
        <begin position="129"/>
        <end position="138"/>
    </location>
</feature>
<keyword evidence="4" id="KW-1185">Reference proteome</keyword>
<feature type="compositionally biased region" description="Acidic residues" evidence="1">
    <location>
        <begin position="50"/>
        <end position="80"/>
    </location>
</feature>
<feature type="compositionally biased region" description="Basic and acidic residues" evidence="1">
    <location>
        <begin position="81"/>
        <end position="118"/>
    </location>
</feature>